<gene>
    <name evidence="3" type="ORF">P167DRAFT_412505</name>
</gene>
<keyword evidence="4" id="KW-1185">Reference proteome</keyword>
<dbReference type="OrthoDB" id="3045089at2759"/>
<reference evidence="3 4" key="1">
    <citation type="journal article" date="2018" name="Nat. Ecol. Evol.">
        <title>Pezizomycetes genomes reveal the molecular basis of ectomycorrhizal truffle lifestyle.</title>
        <authorList>
            <person name="Murat C."/>
            <person name="Payen T."/>
            <person name="Noel B."/>
            <person name="Kuo A."/>
            <person name="Morin E."/>
            <person name="Chen J."/>
            <person name="Kohler A."/>
            <person name="Krizsan K."/>
            <person name="Balestrini R."/>
            <person name="Da Silva C."/>
            <person name="Montanini B."/>
            <person name="Hainaut M."/>
            <person name="Levati E."/>
            <person name="Barry K.W."/>
            <person name="Belfiori B."/>
            <person name="Cichocki N."/>
            <person name="Clum A."/>
            <person name="Dockter R.B."/>
            <person name="Fauchery L."/>
            <person name="Guy J."/>
            <person name="Iotti M."/>
            <person name="Le Tacon F."/>
            <person name="Lindquist E.A."/>
            <person name="Lipzen A."/>
            <person name="Malagnac F."/>
            <person name="Mello A."/>
            <person name="Molinier V."/>
            <person name="Miyauchi S."/>
            <person name="Poulain J."/>
            <person name="Riccioni C."/>
            <person name="Rubini A."/>
            <person name="Sitrit Y."/>
            <person name="Splivallo R."/>
            <person name="Traeger S."/>
            <person name="Wang M."/>
            <person name="Zifcakova L."/>
            <person name="Wipf D."/>
            <person name="Zambonelli A."/>
            <person name="Paolocci F."/>
            <person name="Nowrousian M."/>
            <person name="Ottonello S."/>
            <person name="Baldrian P."/>
            <person name="Spatafora J.W."/>
            <person name="Henrissat B."/>
            <person name="Nagy L.G."/>
            <person name="Aury J.M."/>
            <person name="Wincker P."/>
            <person name="Grigoriev I.V."/>
            <person name="Bonfante P."/>
            <person name="Martin F.M."/>
        </authorList>
    </citation>
    <scope>NUCLEOTIDE SEQUENCE [LARGE SCALE GENOMIC DNA]</scope>
    <source>
        <strain evidence="3 4">CCBAS932</strain>
    </source>
</reference>
<dbReference type="Pfam" id="PF22893">
    <property type="entry name" value="ULD_2"/>
    <property type="match status" value="1"/>
</dbReference>
<dbReference type="InParanoid" id="A0A3N4KYS7"/>
<sequence>MSFGFSIGEFIAAIGNTFKTSSEINGSRAERAELAQQLGKFRLALANAKRLAIDLKLSQMAIESVEKQLAIEALNTVRSVGEIKRKSLDRRIPAPLKPALNGSPLGRDEVACKEENMRETLDDLRKKITLLEILLQECNSDTIRDIGGPAAPKQPLGFEVIYFIDAFGRRRVFDFDMCKKCEDFHDLVKFNLKDSTGKGWVNAGQYEISDETTGIVLTAKNWDTLISPGMTLFMAMILEIEVEDTEGNNNCPSCDSTHCGAKANGLQQLYCPECAAVFKIMSRQQIDQPVNDNIITNGRKFDGDGVDAKPDEEPTFLKISDLKTFRRFHVYQNIVHREEQTP</sequence>
<dbReference type="AlphaFoldDB" id="A0A3N4KYS7"/>
<evidence type="ECO:0000313" key="3">
    <source>
        <dbReference type="EMBL" id="RPB15724.1"/>
    </source>
</evidence>
<evidence type="ECO:0000259" key="2">
    <source>
        <dbReference type="Pfam" id="PF22893"/>
    </source>
</evidence>
<protein>
    <recommendedName>
        <fullName evidence="2">Ubiquitin-like domain-containing protein</fullName>
    </recommendedName>
</protein>
<name>A0A3N4KYS7_9PEZI</name>
<feature type="domain" description="Ubiquitin-like" evidence="2">
    <location>
        <begin position="159"/>
        <end position="238"/>
    </location>
</feature>
<keyword evidence="1" id="KW-0175">Coiled coil</keyword>
<evidence type="ECO:0000313" key="4">
    <source>
        <dbReference type="Proteomes" id="UP000277580"/>
    </source>
</evidence>
<dbReference type="EMBL" id="ML119112">
    <property type="protein sequence ID" value="RPB15724.1"/>
    <property type="molecule type" value="Genomic_DNA"/>
</dbReference>
<dbReference type="Proteomes" id="UP000277580">
    <property type="component" value="Unassembled WGS sequence"/>
</dbReference>
<dbReference type="InterPro" id="IPR054464">
    <property type="entry name" value="ULD_fung"/>
</dbReference>
<organism evidence="3 4">
    <name type="scientific">Morchella conica CCBAS932</name>
    <dbReference type="NCBI Taxonomy" id="1392247"/>
    <lineage>
        <taxon>Eukaryota</taxon>
        <taxon>Fungi</taxon>
        <taxon>Dikarya</taxon>
        <taxon>Ascomycota</taxon>
        <taxon>Pezizomycotina</taxon>
        <taxon>Pezizomycetes</taxon>
        <taxon>Pezizales</taxon>
        <taxon>Morchellaceae</taxon>
        <taxon>Morchella</taxon>
    </lineage>
</organism>
<feature type="coiled-coil region" evidence="1">
    <location>
        <begin position="107"/>
        <end position="141"/>
    </location>
</feature>
<evidence type="ECO:0000256" key="1">
    <source>
        <dbReference type="SAM" id="Coils"/>
    </source>
</evidence>
<proteinExistence type="predicted"/>
<accession>A0A3N4KYS7</accession>